<dbReference type="Pfam" id="PF00320">
    <property type="entry name" value="GATA"/>
    <property type="match status" value="2"/>
</dbReference>
<dbReference type="GO" id="GO:0043565">
    <property type="term" value="F:sequence-specific DNA binding"/>
    <property type="evidence" value="ECO:0007669"/>
    <property type="project" value="InterPro"/>
</dbReference>
<dbReference type="GO" id="GO:0008270">
    <property type="term" value="F:zinc ion binding"/>
    <property type="evidence" value="ECO:0007669"/>
    <property type="project" value="UniProtKB-KW"/>
</dbReference>
<organism evidence="9 10">
    <name type="scientific">Panicum virgatum</name>
    <name type="common">Blackwell switchgrass</name>
    <dbReference type="NCBI Taxonomy" id="38727"/>
    <lineage>
        <taxon>Eukaryota</taxon>
        <taxon>Viridiplantae</taxon>
        <taxon>Streptophyta</taxon>
        <taxon>Embryophyta</taxon>
        <taxon>Tracheophyta</taxon>
        <taxon>Spermatophyta</taxon>
        <taxon>Magnoliopsida</taxon>
        <taxon>Liliopsida</taxon>
        <taxon>Poales</taxon>
        <taxon>Poaceae</taxon>
        <taxon>PACMAD clade</taxon>
        <taxon>Panicoideae</taxon>
        <taxon>Panicodae</taxon>
        <taxon>Paniceae</taxon>
        <taxon>Panicinae</taxon>
        <taxon>Panicum</taxon>
        <taxon>Panicum sect. Hiantes</taxon>
    </lineage>
</organism>
<keyword evidence="10" id="KW-1185">Reference proteome</keyword>
<dbReference type="GO" id="GO:0006355">
    <property type="term" value="P:regulation of DNA-templated transcription"/>
    <property type="evidence" value="ECO:0007669"/>
    <property type="project" value="InterPro"/>
</dbReference>
<sequence>MATVEGYKTEPPGLGPRTGRSAATMATDDLAGGGREGEREGALGYILSLPAAALPLPVAVSCLDATVPRKARSRPRLHAQPCSWWTFELPVPAPEEAKTPAPTAPAATNPTEEARPPRPQRSRPPVCQAPPHDPHTPAPAMERPAKRARRCLQCGAIETPQWRSGPMGSGTLCNACGVRLKAAGALREQVHRPPPATARTVAEPPPESPVADSSPDGPIWEPGSVPDVYLLRKKPPKRGRSPPPRTEPASPPAPAVFLVKKKKKKAPKTPNKKPWRPRKSAKRCLHCGSSSTPQWREGPMGRSTLCNACGVRYRQGRLLPEYRPLVSPTFEPSEHANRHSQVLQLHRQRKGHQKNQQPLPTEEPRPVDHPTGAPPCSGGGDDPMNVLLPRRWHNKNEYPPTPLHQPLPQPADSLAGDQHVGDVDEPAPGRGGSNNDPNDAPSSLDPLLLEGRSLDPLLLEGPSAPLIVDGDDPFVD</sequence>
<dbReference type="OrthoDB" id="2162994at2759"/>
<dbReference type="InterPro" id="IPR013088">
    <property type="entry name" value="Znf_NHR/GATA"/>
</dbReference>
<evidence type="ECO:0000259" key="8">
    <source>
        <dbReference type="PROSITE" id="PS50114"/>
    </source>
</evidence>
<proteinExistence type="inferred from homology"/>
<evidence type="ECO:0000256" key="5">
    <source>
        <dbReference type="ARBA" id="ARBA00023159"/>
    </source>
</evidence>
<feature type="compositionally biased region" description="Basic residues" evidence="7">
    <location>
        <begin position="231"/>
        <end position="240"/>
    </location>
</feature>
<evidence type="ECO:0000313" key="10">
    <source>
        <dbReference type="Proteomes" id="UP000823388"/>
    </source>
</evidence>
<keyword evidence="5" id="KW-0010">Activator</keyword>
<feature type="compositionally biased region" description="Basic residues" evidence="7">
    <location>
        <begin position="259"/>
        <end position="285"/>
    </location>
</feature>
<feature type="region of interest" description="Disordered" evidence="7">
    <location>
        <begin position="326"/>
        <end position="476"/>
    </location>
</feature>
<keyword evidence="2" id="KW-0479">Metal-binding</keyword>
<evidence type="ECO:0000256" key="4">
    <source>
        <dbReference type="ARBA" id="ARBA00022833"/>
    </source>
</evidence>
<dbReference type="FunFam" id="3.30.50.10:FF:000041">
    <property type="entry name" value="GATA transcription factor 14"/>
    <property type="match status" value="1"/>
</dbReference>
<feature type="domain" description="GATA-type" evidence="8">
    <location>
        <begin position="145"/>
        <end position="199"/>
    </location>
</feature>
<feature type="domain" description="GATA-type" evidence="8">
    <location>
        <begin position="278"/>
        <end position="314"/>
    </location>
</feature>
<dbReference type="Gene3D" id="3.30.50.10">
    <property type="entry name" value="Erythroid Transcription Factor GATA-1, subunit A"/>
    <property type="match status" value="2"/>
</dbReference>
<evidence type="ECO:0000256" key="3">
    <source>
        <dbReference type="ARBA" id="ARBA00022771"/>
    </source>
</evidence>
<feature type="region of interest" description="Disordered" evidence="7">
    <location>
        <begin position="188"/>
        <end position="301"/>
    </location>
</feature>
<reference evidence="9" key="1">
    <citation type="submission" date="2020-05" db="EMBL/GenBank/DDBJ databases">
        <title>WGS assembly of Panicum virgatum.</title>
        <authorList>
            <person name="Lovell J.T."/>
            <person name="Jenkins J."/>
            <person name="Shu S."/>
            <person name="Juenger T.E."/>
            <person name="Schmutz J."/>
        </authorList>
    </citation>
    <scope>NUCLEOTIDE SEQUENCE</scope>
    <source>
        <strain evidence="9">AP13</strain>
    </source>
</reference>
<dbReference type="PANTHER" id="PTHR45658">
    <property type="entry name" value="GATA TRANSCRIPTION FACTOR"/>
    <property type="match status" value="1"/>
</dbReference>
<evidence type="ECO:0000256" key="6">
    <source>
        <dbReference type="PROSITE-ProRule" id="PRU00094"/>
    </source>
</evidence>
<feature type="compositionally biased region" description="Pro residues" evidence="7">
    <location>
        <begin position="399"/>
        <end position="409"/>
    </location>
</feature>
<feature type="region of interest" description="Disordered" evidence="7">
    <location>
        <begin position="94"/>
        <end position="144"/>
    </location>
</feature>
<evidence type="ECO:0000256" key="1">
    <source>
        <dbReference type="ARBA" id="ARBA00005694"/>
    </source>
</evidence>
<evidence type="ECO:0000256" key="2">
    <source>
        <dbReference type="ARBA" id="ARBA00022723"/>
    </source>
</evidence>
<comment type="similarity">
    <text evidence="1">Belongs to the type IV zinc-finger family. Class A subfamily.</text>
</comment>
<dbReference type="InterPro" id="IPR051140">
    <property type="entry name" value="GATA_TF"/>
</dbReference>
<keyword evidence="3 6" id="KW-0863">Zinc-finger</keyword>
<dbReference type="PROSITE" id="PS50114">
    <property type="entry name" value="GATA_ZN_FINGER_2"/>
    <property type="match status" value="2"/>
</dbReference>
<keyword evidence="4" id="KW-0862">Zinc</keyword>
<feature type="compositionally biased region" description="Pro residues" evidence="7">
    <location>
        <begin position="241"/>
        <end position="254"/>
    </location>
</feature>
<dbReference type="InterPro" id="IPR000679">
    <property type="entry name" value="Znf_GATA"/>
</dbReference>
<comment type="caution">
    <text evidence="9">The sequence shown here is derived from an EMBL/GenBank/DDBJ whole genome shotgun (WGS) entry which is preliminary data.</text>
</comment>
<feature type="region of interest" description="Disordered" evidence="7">
    <location>
        <begin position="1"/>
        <end position="36"/>
    </location>
</feature>
<evidence type="ECO:0000256" key="7">
    <source>
        <dbReference type="SAM" id="MobiDB-lite"/>
    </source>
</evidence>
<dbReference type="PANTHER" id="PTHR45658:SF130">
    <property type="entry name" value="GATA TRANSCRIPTION FACTOR 14"/>
    <property type="match status" value="1"/>
</dbReference>
<dbReference type="CDD" id="cd00202">
    <property type="entry name" value="ZnF_GATA"/>
    <property type="match status" value="2"/>
</dbReference>
<dbReference type="AlphaFoldDB" id="A0A8T0U2K2"/>
<accession>A0A8T0U2K2</accession>
<dbReference type="SMART" id="SM00401">
    <property type="entry name" value="ZnF_GATA"/>
    <property type="match status" value="2"/>
</dbReference>
<dbReference type="SUPFAM" id="SSF57716">
    <property type="entry name" value="Glucocorticoid receptor-like (DNA-binding domain)"/>
    <property type="match status" value="2"/>
</dbReference>
<feature type="compositionally biased region" description="Low complexity" evidence="7">
    <location>
        <begin position="99"/>
        <end position="111"/>
    </location>
</feature>
<name>A0A8T0U2K2_PANVG</name>
<dbReference type="PROSITE" id="PS00344">
    <property type="entry name" value="GATA_ZN_FINGER_1"/>
    <property type="match status" value="2"/>
</dbReference>
<dbReference type="EMBL" id="CM029042">
    <property type="protein sequence ID" value="KAG2615064.1"/>
    <property type="molecule type" value="Genomic_DNA"/>
</dbReference>
<protein>
    <recommendedName>
        <fullName evidence="8">GATA-type domain-containing protein</fullName>
    </recommendedName>
</protein>
<evidence type="ECO:0000313" key="9">
    <source>
        <dbReference type="EMBL" id="KAG2615064.1"/>
    </source>
</evidence>
<dbReference type="Proteomes" id="UP000823388">
    <property type="component" value="Chromosome 3N"/>
</dbReference>
<gene>
    <name evidence="9" type="ORF">PVAP13_3NG029100</name>
</gene>